<reference evidence="4" key="1">
    <citation type="submission" date="2023-03" db="UniProtKB">
        <authorList>
            <consortium name="WormBaseParasite"/>
        </authorList>
    </citation>
    <scope>IDENTIFICATION</scope>
</reference>
<dbReference type="InterPro" id="IPR005062">
    <property type="entry name" value="SAC3/GANP/THP3_conserved"/>
</dbReference>
<dbReference type="Proteomes" id="UP000036681">
    <property type="component" value="Unplaced"/>
</dbReference>
<dbReference type="Gene3D" id="1.25.40.990">
    <property type="match status" value="1"/>
</dbReference>
<dbReference type="WBParaSite" id="ALUE_0001150501-mRNA-1">
    <property type="protein sequence ID" value="ALUE_0001150501-mRNA-1"/>
    <property type="gene ID" value="ALUE_0001150501"/>
</dbReference>
<organism evidence="3 4">
    <name type="scientific">Ascaris lumbricoides</name>
    <name type="common">Giant roundworm</name>
    <dbReference type="NCBI Taxonomy" id="6252"/>
    <lineage>
        <taxon>Eukaryota</taxon>
        <taxon>Metazoa</taxon>
        <taxon>Ecdysozoa</taxon>
        <taxon>Nematoda</taxon>
        <taxon>Chromadorea</taxon>
        <taxon>Rhabditida</taxon>
        <taxon>Spirurina</taxon>
        <taxon>Ascaridomorpha</taxon>
        <taxon>Ascaridoidea</taxon>
        <taxon>Ascarididae</taxon>
        <taxon>Ascaris</taxon>
    </lineage>
</organism>
<feature type="region of interest" description="Disordered" evidence="1">
    <location>
        <begin position="144"/>
        <end position="174"/>
    </location>
</feature>
<feature type="compositionally biased region" description="Polar residues" evidence="1">
    <location>
        <begin position="101"/>
        <end position="116"/>
    </location>
</feature>
<evidence type="ECO:0000313" key="4">
    <source>
        <dbReference type="WBParaSite" id="ALUE_0001150501-mRNA-1"/>
    </source>
</evidence>
<feature type="domain" description="SAC3/GANP/THP3 conserved" evidence="2">
    <location>
        <begin position="300"/>
        <end position="597"/>
    </location>
</feature>
<evidence type="ECO:0000313" key="3">
    <source>
        <dbReference type="Proteomes" id="UP000036681"/>
    </source>
</evidence>
<feature type="compositionally biased region" description="Polar residues" evidence="1">
    <location>
        <begin position="148"/>
        <end position="160"/>
    </location>
</feature>
<feature type="region of interest" description="Disordered" evidence="1">
    <location>
        <begin position="45"/>
        <end position="121"/>
    </location>
</feature>
<name>A0A9J2PNC4_ASCLU</name>
<evidence type="ECO:0000256" key="1">
    <source>
        <dbReference type="SAM" id="MobiDB-lite"/>
    </source>
</evidence>
<dbReference type="InterPro" id="IPR045107">
    <property type="entry name" value="SAC3/GANP/THP3"/>
</dbReference>
<protein>
    <submittedName>
        <fullName evidence="4">SAC3/GANP/THP3 conserved domain-containing protein</fullName>
    </submittedName>
</protein>
<dbReference type="GO" id="GO:0070390">
    <property type="term" value="C:transcription export complex 2"/>
    <property type="evidence" value="ECO:0007669"/>
    <property type="project" value="TreeGrafter"/>
</dbReference>
<dbReference type="GO" id="GO:0005737">
    <property type="term" value="C:cytoplasm"/>
    <property type="evidence" value="ECO:0007669"/>
    <property type="project" value="TreeGrafter"/>
</dbReference>
<dbReference type="AlphaFoldDB" id="A0A9J2PNC4"/>
<dbReference type="PANTHER" id="PTHR12436">
    <property type="entry name" value="80 KDA MCM3-ASSOCIATED PROTEIN"/>
    <property type="match status" value="1"/>
</dbReference>
<dbReference type="PANTHER" id="PTHR12436:SF3">
    <property type="entry name" value="GERMINAL-CENTER ASSOCIATED NUCLEAR PROTEIN"/>
    <property type="match status" value="1"/>
</dbReference>
<dbReference type="GO" id="GO:0006406">
    <property type="term" value="P:mRNA export from nucleus"/>
    <property type="evidence" value="ECO:0007669"/>
    <property type="project" value="TreeGrafter"/>
</dbReference>
<proteinExistence type="predicted"/>
<evidence type="ECO:0000259" key="2">
    <source>
        <dbReference type="Pfam" id="PF03399"/>
    </source>
</evidence>
<dbReference type="Pfam" id="PF03399">
    <property type="entry name" value="SAC3_GANP"/>
    <property type="match status" value="1"/>
</dbReference>
<keyword evidence="3" id="KW-1185">Reference proteome</keyword>
<sequence>MYGGVSAELVKLENYNYDNGLMTDVRKLSPRIGVYEVRFLQPRKSPSLLGSQSPRVVPTEAAARPFRSATSRRSPLMLAHPPAVHIPRRKPPSYKDFDKPPSSQLQSDGASQQRFLSSIRRPLMRNTVDANRRETVNRAAIMVRRRSSAQGANNSTNRSPPSKLETAKRLAVSRAGTLRSGVDNRFTRLNQKPKMNSEKSENEKQIVGAVRTRMASKLHPNPEAKKGPPSKTVISKSELCMPLDKVYLAHQLKRLVGRICEDDYEKYHLLDERDKIMCKGRMKTADVENAIVTQGTCADMCPEKERYQRVVQKRMSPYECDANGVMVHELTIKDYSRSAADQEEPLPHELRPSHVLQRTMNYLISKIAENIPSREEDLAQWYDFLWNRTRAIRKDLTQQMMINDTAVTLIEQCARLHIFAAHRLCELGLNEFDQKMNTENLAKSLQSLRYLYDDLAKRGLHCEFEAEFRAYDVLLNLNDCNILREVLTYRRDIRESPEMRLALRLFSCVQSGNYVRFFRMLKEKATYLQCCICHRYFAGVRAKALYVLTSSAHESQKFGSMVLRSTKTNRYPVRKLTELLGFDDISSATTVLGLYGVYPDREDMLEEENVILSKTNFYSPEEQVSPKMHTWIEAKRGSSTITEVLSGGRRLQVDVPKATVSFDESGAYVCDPVVNTFLADAGIETMKPDTDVAASFTFTLPKARFQADVTPDLEHTSEPALSIKQEGIFGSELKHSAKDETENTVPSTAAGRIFNGFGDESSRAKLAIPAATGFKVSLAKARFQPIASLGMQKQWIKREVDEEETERATQKAAKEALLNTTAEDVFFGIVDDCLRPRCQEVLMSMKILHRHKLALEAAKKQKETMRELGRSILEKLLDEVIIAVVDESTRKQIRIGQRAHNKAALEALLVTLCDGLLGEVLNAEIDALCALSMKENVFDVRSRLQQIAERLDKLWLKQFFDLWRNRVVYKREIERRQYEVLAAFPTVLPAHSMLRIRGSAAFESRPLTQDFSSIVIEQKIHSFQQERIMRITKRAFEHWRRWTCLQIERNEFMEAFARRPMMHLRKRRWSCIGNKQSDPFGLQGALTNEAEAQRRRFGPRLCDLESLNVDPTPIRLSYPSYPFTSTPKRNSFWASSAPNSIGSPFGCMSQIGTPINRNPSLIQRNVLQSTSRLSRRSVPCDDKEKLNRLKEVSKRLDDFVNEMSIIAEEVNKKNGRLDEILNESV</sequence>
<accession>A0A9J2PNC4</accession>